<feature type="region of interest" description="Disordered" evidence="1">
    <location>
        <begin position="1"/>
        <end position="23"/>
    </location>
</feature>
<comment type="caution">
    <text evidence="2">The sequence shown here is derived from an EMBL/GenBank/DDBJ whole genome shotgun (WGS) entry which is preliminary data.</text>
</comment>
<dbReference type="EMBL" id="JBHUDC010000002">
    <property type="protein sequence ID" value="MFD1512657.1"/>
    <property type="molecule type" value="Genomic_DNA"/>
</dbReference>
<name>A0ABD6ASP8_9EURY</name>
<evidence type="ECO:0000256" key="1">
    <source>
        <dbReference type="SAM" id="MobiDB-lite"/>
    </source>
</evidence>
<reference evidence="2 3" key="1">
    <citation type="journal article" date="2019" name="Int. J. Syst. Evol. Microbiol.">
        <title>The Global Catalogue of Microorganisms (GCM) 10K type strain sequencing project: providing services to taxonomists for standard genome sequencing and annotation.</title>
        <authorList>
            <consortium name="The Broad Institute Genomics Platform"/>
            <consortium name="The Broad Institute Genome Sequencing Center for Infectious Disease"/>
            <person name="Wu L."/>
            <person name="Ma J."/>
        </authorList>
    </citation>
    <scope>NUCLEOTIDE SEQUENCE [LARGE SCALE GENOMIC DNA]</scope>
    <source>
        <strain evidence="2 3">CGMCC 1.12563</strain>
    </source>
</reference>
<organism evidence="2 3">
    <name type="scientific">Halomarina rubra</name>
    <dbReference type="NCBI Taxonomy" id="2071873"/>
    <lineage>
        <taxon>Archaea</taxon>
        <taxon>Methanobacteriati</taxon>
        <taxon>Methanobacteriota</taxon>
        <taxon>Stenosarchaea group</taxon>
        <taxon>Halobacteria</taxon>
        <taxon>Halobacteriales</taxon>
        <taxon>Natronomonadaceae</taxon>
        <taxon>Halomarina</taxon>
    </lineage>
</organism>
<dbReference type="RefSeq" id="WP_250872626.1">
    <property type="nucleotide sequence ID" value="NZ_JALXFV010000002.1"/>
</dbReference>
<evidence type="ECO:0000313" key="3">
    <source>
        <dbReference type="Proteomes" id="UP001597187"/>
    </source>
</evidence>
<accession>A0ABD6ASP8</accession>
<proteinExistence type="predicted"/>
<protein>
    <submittedName>
        <fullName evidence="2">Uncharacterized protein</fullName>
    </submittedName>
</protein>
<keyword evidence="3" id="KW-1185">Reference proteome</keyword>
<evidence type="ECO:0000313" key="2">
    <source>
        <dbReference type="EMBL" id="MFD1512657.1"/>
    </source>
</evidence>
<sequence length="249" mass="27017">MAEFADSPDPETVRRRSVATTDDTSVVTDDSRFGEALRDLKRRGCSLLVTGEVPFETRAAMSRRLFGTPDERRYRLLGVTNTVGLPVDRYLPSGVAPAGDDVTVVDFADELRGATASESPTSATPRPTVRTDDVDRLATLRTSMTSAIDRIGDRVGPFVAGELRVGVASLRGPFEDGGDHARATIEHLVEDVVGHRGMVHCHLLGGTAAVADLTDAFDVRIELRDRGTGVPEHRWVVPDRSVQTQWVAL</sequence>
<gene>
    <name evidence="2" type="ORF">ACFSBT_05090</name>
</gene>
<dbReference type="AlphaFoldDB" id="A0ABD6ASP8"/>
<dbReference type="Proteomes" id="UP001597187">
    <property type="component" value="Unassembled WGS sequence"/>
</dbReference>
<dbReference type="InterPro" id="IPR055927">
    <property type="entry name" value="DUF7504"/>
</dbReference>
<dbReference type="Pfam" id="PF24336">
    <property type="entry name" value="DUF7504"/>
    <property type="match status" value="1"/>
</dbReference>